<evidence type="ECO:0000259" key="10">
    <source>
        <dbReference type="Pfam" id="PF05193"/>
    </source>
</evidence>
<keyword evidence="3" id="KW-0645">Protease</keyword>
<feature type="domain" description="Peptidase M16 C-terminal" evidence="10">
    <location>
        <begin position="208"/>
        <end position="387"/>
    </location>
</feature>
<evidence type="ECO:0000259" key="9">
    <source>
        <dbReference type="Pfam" id="PF00675"/>
    </source>
</evidence>
<dbReference type="GO" id="GO:0046872">
    <property type="term" value="F:metal ion binding"/>
    <property type="evidence" value="ECO:0007669"/>
    <property type="project" value="UniProtKB-KW"/>
</dbReference>
<keyword evidence="4" id="KW-0479">Metal-binding</keyword>
<organism evidence="11 12">
    <name type="scientific">Vibrio panuliri</name>
    <dbReference type="NCBI Taxonomy" id="1381081"/>
    <lineage>
        <taxon>Bacteria</taxon>
        <taxon>Pseudomonadati</taxon>
        <taxon>Pseudomonadota</taxon>
        <taxon>Gammaproteobacteria</taxon>
        <taxon>Vibrionales</taxon>
        <taxon>Vibrionaceae</taxon>
        <taxon>Vibrio</taxon>
    </lineage>
</organism>
<evidence type="ECO:0000313" key="12">
    <source>
        <dbReference type="Proteomes" id="UP000186313"/>
    </source>
</evidence>
<dbReference type="SUPFAM" id="SSF63411">
    <property type="entry name" value="LuxS/MPP-like metallohydrolase"/>
    <property type="match status" value="3"/>
</dbReference>
<dbReference type="OrthoDB" id="9811314at2"/>
<name>A0A1Q9HE67_9VIBR</name>
<keyword evidence="5" id="KW-0378">Hydrolase</keyword>
<dbReference type="Proteomes" id="UP000186313">
    <property type="component" value="Unassembled WGS sequence"/>
</dbReference>
<protein>
    <recommendedName>
        <fullName evidence="13">Peptidase M16</fullName>
    </recommendedName>
</protein>
<dbReference type="PROSITE" id="PS00143">
    <property type="entry name" value="INSULINASE"/>
    <property type="match status" value="1"/>
</dbReference>
<comment type="caution">
    <text evidence="11">The sequence shown here is derived from an EMBL/GenBank/DDBJ whole genome shotgun (WGS) entry which is preliminary data.</text>
</comment>
<dbReference type="GO" id="GO:0006508">
    <property type="term" value="P:proteolysis"/>
    <property type="evidence" value="ECO:0007669"/>
    <property type="project" value="UniProtKB-KW"/>
</dbReference>
<dbReference type="Pfam" id="PF00675">
    <property type="entry name" value="Peptidase_M16"/>
    <property type="match status" value="1"/>
</dbReference>
<dbReference type="Pfam" id="PF05193">
    <property type="entry name" value="Peptidase_M16_C"/>
    <property type="match status" value="2"/>
</dbReference>
<evidence type="ECO:0000256" key="5">
    <source>
        <dbReference type="ARBA" id="ARBA00022801"/>
    </source>
</evidence>
<evidence type="ECO:0000256" key="3">
    <source>
        <dbReference type="ARBA" id="ARBA00022670"/>
    </source>
</evidence>
<evidence type="ECO:0008006" key="13">
    <source>
        <dbReference type="Google" id="ProtNLM"/>
    </source>
</evidence>
<comment type="cofactor">
    <cofactor evidence="1">
        <name>Zn(2+)</name>
        <dbReference type="ChEBI" id="CHEBI:29105"/>
    </cofactor>
</comment>
<gene>
    <name evidence="11" type="ORF">BIY22_07625</name>
</gene>
<comment type="similarity">
    <text evidence="2 8">Belongs to the peptidase M16 family.</text>
</comment>
<dbReference type="PANTHER" id="PTHR43690:SF17">
    <property type="entry name" value="PROTEIN YHJJ"/>
    <property type="match status" value="1"/>
</dbReference>
<evidence type="ECO:0000313" key="11">
    <source>
        <dbReference type="EMBL" id="OLQ88034.1"/>
    </source>
</evidence>
<evidence type="ECO:0000256" key="7">
    <source>
        <dbReference type="ARBA" id="ARBA00023049"/>
    </source>
</evidence>
<evidence type="ECO:0000256" key="8">
    <source>
        <dbReference type="RuleBase" id="RU004447"/>
    </source>
</evidence>
<evidence type="ECO:0000256" key="6">
    <source>
        <dbReference type="ARBA" id="ARBA00022833"/>
    </source>
</evidence>
<dbReference type="InterPro" id="IPR007863">
    <property type="entry name" value="Peptidase_M16_C"/>
</dbReference>
<feature type="domain" description="Peptidase M16 N-terminal" evidence="9">
    <location>
        <begin position="48"/>
        <end position="169"/>
    </location>
</feature>
<dbReference type="PROSITE" id="PS51257">
    <property type="entry name" value="PROKAR_LIPOPROTEIN"/>
    <property type="match status" value="1"/>
</dbReference>
<evidence type="ECO:0000256" key="2">
    <source>
        <dbReference type="ARBA" id="ARBA00007261"/>
    </source>
</evidence>
<dbReference type="PANTHER" id="PTHR43690">
    <property type="entry name" value="NARDILYSIN"/>
    <property type="match status" value="1"/>
</dbReference>
<dbReference type="InterPro" id="IPR001431">
    <property type="entry name" value="Pept_M16_Zn_BS"/>
</dbReference>
<dbReference type="Gene3D" id="3.30.830.10">
    <property type="entry name" value="Metalloenzyme, LuxS/M16 peptidase-like"/>
    <property type="match status" value="4"/>
</dbReference>
<dbReference type="InterPro" id="IPR011765">
    <property type="entry name" value="Pept_M16_N"/>
</dbReference>
<accession>A0A1Q9HE67</accession>
<evidence type="ECO:0000256" key="1">
    <source>
        <dbReference type="ARBA" id="ARBA00001947"/>
    </source>
</evidence>
<reference evidence="11 12" key="1">
    <citation type="submission" date="2016-09" db="EMBL/GenBank/DDBJ databases">
        <title>Genomic Taxonomy of the Vibrionaceae.</title>
        <authorList>
            <person name="Gonzalez-Castillo A."/>
            <person name="Gomez-Gil B."/>
            <person name="Enciso-Ibarra K."/>
        </authorList>
    </citation>
    <scope>NUCLEOTIDE SEQUENCE [LARGE SCALE GENOMIC DNA]</scope>
    <source>
        <strain evidence="11 12">CAIM 703</strain>
    </source>
</reference>
<feature type="domain" description="Peptidase M16 C-terminal" evidence="10">
    <location>
        <begin position="681"/>
        <end position="857"/>
    </location>
</feature>
<dbReference type="InterPro" id="IPR011249">
    <property type="entry name" value="Metalloenz_LuxS/M16"/>
</dbReference>
<dbReference type="GO" id="GO:0004222">
    <property type="term" value="F:metalloendopeptidase activity"/>
    <property type="evidence" value="ECO:0007669"/>
    <property type="project" value="InterPro"/>
</dbReference>
<dbReference type="InterPro" id="IPR050626">
    <property type="entry name" value="Peptidase_M16"/>
</dbReference>
<dbReference type="AlphaFoldDB" id="A0A1Q9HE67"/>
<sequence>MKYISIIIAACVGLAGCNYYISSQPQDTALMLRQDLIQGQLSNGMRYILVENERPQNRVSLQLVVHAGSLDEADDQKGIAHLVEHMAFNGTEKYPANTLIEHQEALGMVFGRDVNAMTEYYTTSYFLHLPNNSEQMLNEGFDMLAEQASSLVFAQNELEKERPVVEEEWRSGLNMMARLGTANREILLQGSRFGEREPIGDMELVRHVDASRIEAFWQDWYHPNNMTLIVVGATNQTQVEQLLKRHFGSLPAKTLPQRPDLAIPLDNQVRLEVIADSEITTEVLSFNFREHEKEPHTEAELKAQLLNEITMQALNKRLREQYQVESEHVSKMIMMARPIATGYRNNRLMVLLTGKDYAASIDEAFFELSRYAEHGFSDSDLTTVKQSITNRYTQMADSLRDTTNRRVLMSIFNRLRAQSPQLDTDEFAQTVKRLSDEISLPEVNLHLKQMVSELNPLVIAQIKPENQEKLPSAAQINVAWKTAIANPPAAIKPVTVDKKLMENTPPAAKVIAHKQQDGIDMWQLENGTTVWFEYSDETPNQLLVDYRGWGGSQHLPAEMRRAALQLRQMGKFGYGGFDSDQLTMLNSAYPNHIMAFVNQDSHGFIGSSDTRSLENWLQNMYLQITAPQVDEKLWHATQLLIERGIENRLTSSSGQFNTAIDEIRYVNNPELLNLTKEQLNDISADDLLTAWQSLFSSAQGHQLVIVGNANAQEIIALAQRYVGSLPSNKQYHAKSLPKFGKGKHTINIAAGEEPMAVTSLMFNQDLNYDSQLEDKAYLLSRIIANRLRESLREAAGGVYSVRFGIRLDRERDQAYGMVSYSHDPARGQELKAQAQRELNKVLQQGITKQELDEVVAQTKHALQADNMTDRQRMSYLKAAAQYGDSLTAVEDYLAWVDSVTPESLNNLLKQVLNTDNWIDATLVPAQSAQ</sequence>
<dbReference type="EMBL" id="MJMJ01000023">
    <property type="protein sequence ID" value="OLQ88034.1"/>
    <property type="molecule type" value="Genomic_DNA"/>
</dbReference>
<evidence type="ECO:0000256" key="4">
    <source>
        <dbReference type="ARBA" id="ARBA00022723"/>
    </source>
</evidence>
<dbReference type="STRING" id="1381081.BIY22_07625"/>
<keyword evidence="7" id="KW-0482">Metalloprotease</keyword>
<proteinExistence type="inferred from homology"/>
<keyword evidence="6" id="KW-0862">Zinc</keyword>